<protein>
    <submittedName>
        <fullName evidence="3">ABC-type phosphate transport system, periplasmic component</fullName>
    </submittedName>
</protein>
<keyword evidence="4" id="KW-1185">Reference proteome</keyword>
<sequence length="327" mass="34460">MLGGLAAALLMGSCRAENGDTSSSLAQLPAYVPAERHAGTIQVVGSDTLRTALLLLTDAYHVQQPAVEFELHFPGSDFGAQALADGQAQLAPMSRALAGHEYDEVARRTGQSPLQVPVAIDAVAVYVHRENPVESADLQQLAQVFGDVATEGDAVTWSMLGGSGDWAARSLQPVGRAPGSGTYELFRTRVLQGAGFAPAYRAYPGSSSTVRAVAADAGLIGYSGIGYNYAGVRPLALSEDGGAAYQPLPEHILSGRYPLVRPLYIYASLEQGLPEETAAAMLDFLLFVVSRQGQQLLARDGFILLDQEDLASVRTRLETAAAALSGR</sequence>
<reference evidence="4" key="1">
    <citation type="journal article" date="2013" name="Stand. Genomic Sci.">
        <title>Complete genome sequence of the halophilic bacterium Spirochaeta africana type strain (Z-7692(T)) from the alkaline Lake Magadi in the East African Rift.</title>
        <authorList>
            <person name="Liolos K."/>
            <person name="Abt B."/>
            <person name="Scheuner C."/>
            <person name="Teshima H."/>
            <person name="Held B."/>
            <person name="Lapidus A."/>
            <person name="Nolan M."/>
            <person name="Lucas S."/>
            <person name="Deshpande S."/>
            <person name="Cheng J.F."/>
            <person name="Tapia R."/>
            <person name="Goodwin L.A."/>
            <person name="Pitluck S."/>
            <person name="Pagani I."/>
            <person name="Ivanova N."/>
            <person name="Mavromatis K."/>
            <person name="Mikhailova N."/>
            <person name="Huntemann M."/>
            <person name="Pati A."/>
            <person name="Chen A."/>
            <person name="Palaniappan K."/>
            <person name="Land M."/>
            <person name="Rohde M."/>
            <person name="Tindall B.J."/>
            <person name="Detter J.C."/>
            <person name="Goker M."/>
            <person name="Bristow J."/>
            <person name="Eisen J.A."/>
            <person name="Markowitz V."/>
            <person name="Hugenholtz P."/>
            <person name="Woyke T."/>
            <person name="Klenk H.P."/>
            <person name="Kyrpides N.C."/>
        </authorList>
    </citation>
    <scope>NUCLEOTIDE SEQUENCE</scope>
    <source>
        <strain evidence="4">ATCC 700263 / DSM 8902 / Z-7692</strain>
    </source>
</reference>
<dbReference type="eggNOG" id="COG0226">
    <property type="taxonomic scope" value="Bacteria"/>
</dbReference>
<dbReference type="HOGENOM" id="CLU_026228_6_0_12"/>
<dbReference type="SUPFAM" id="SSF53850">
    <property type="entry name" value="Periplasmic binding protein-like II"/>
    <property type="match status" value="1"/>
</dbReference>
<dbReference type="InterPro" id="IPR050811">
    <property type="entry name" value="Phosphate_ABC_transporter"/>
</dbReference>
<dbReference type="KEGG" id="sfc:Spiaf_0642"/>
<dbReference type="Gene3D" id="3.40.190.10">
    <property type="entry name" value="Periplasmic binding protein-like II"/>
    <property type="match status" value="2"/>
</dbReference>
<name>H9UGU9_SPIAZ</name>
<accession>H9UGU9</accession>
<evidence type="ECO:0000313" key="4">
    <source>
        <dbReference type="Proteomes" id="UP000007383"/>
    </source>
</evidence>
<evidence type="ECO:0000256" key="1">
    <source>
        <dbReference type="ARBA" id="ARBA00022729"/>
    </source>
</evidence>
<keyword evidence="1" id="KW-0732">Signal</keyword>
<dbReference type="Pfam" id="PF12849">
    <property type="entry name" value="PBP_like_2"/>
    <property type="match status" value="1"/>
</dbReference>
<dbReference type="InterPro" id="IPR024370">
    <property type="entry name" value="PBP_domain"/>
</dbReference>
<dbReference type="PANTHER" id="PTHR30570:SF6">
    <property type="entry name" value="PHOSPHATE-BINDING PROTEIN PSTS"/>
    <property type="match status" value="1"/>
</dbReference>
<dbReference type="AlphaFoldDB" id="H9UGU9"/>
<proteinExistence type="predicted"/>
<evidence type="ECO:0000313" key="3">
    <source>
        <dbReference type="EMBL" id="AFG36742.1"/>
    </source>
</evidence>
<gene>
    <name evidence="3" type="ordered locus">Spiaf_0642</name>
</gene>
<organism evidence="3 4">
    <name type="scientific">Spirochaeta africana (strain ATCC 700263 / DSM 8902 / Z-7692)</name>
    <dbReference type="NCBI Taxonomy" id="889378"/>
    <lineage>
        <taxon>Bacteria</taxon>
        <taxon>Pseudomonadati</taxon>
        <taxon>Spirochaetota</taxon>
        <taxon>Spirochaetia</taxon>
        <taxon>Spirochaetales</taxon>
        <taxon>Spirochaetaceae</taxon>
        <taxon>Spirochaeta</taxon>
    </lineage>
</organism>
<evidence type="ECO:0000259" key="2">
    <source>
        <dbReference type="Pfam" id="PF12849"/>
    </source>
</evidence>
<dbReference type="PANTHER" id="PTHR30570">
    <property type="entry name" value="PERIPLASMIC PHOSPHATE BINDING COMPONENT OF PHOSPHATE ABC TRANSPORTER"/>
    <property type="match status" value="1"/>
</dbReference>
<dbReference type="EMBL" id="CP003282">
    <property type="protein sequence ID" value="AFG36742.1"/>
    <property type="molecule type" value="Genomic_DNA"/>
</dbReference>
<dbReference type="STRING" id="889378.Spiaf_0642"/>
<dbReference type="Proteomes" id="UP000007383">
    <property type="component" value="Chromosome"/>
</dbReference>
<feature type="domain" description="PBP" evidence="2">
    <location>
        <begin position="37"/>
        <end position="291"/>
    </location>
</feature>